<comment type="caution">
    <text evidence="1">The sequence shown here is derived from an EMBL/GenBank/DDBJ whole genome shotgun (WGS) entry which is preliminary data.</text>
</comment>
<organism evidence="1 2">
    <name type="scientific">Dreissena polymorpha</name>
    <name type="common">Zebra mussel</name>
    <name type="synonym">Mytilus polymorpha</name>
    <dbReference type="NCBI Taxonomy" id="45954"/>
    <lineage>
        <taxon>Eukaryota</taxon>
        <taxon>Metazoa</taxon>
        <taxon>Spiralia</taxon>
        <taxon>Lophotrochozoa</taxon>
        <taxon>Mollusca</taxon>
        <taxon>Bivalvia</taxon>
        <taxon>Autobranchia</taxon>
        <taxon>Heteroconchia</taxon>
        <taxon>Euheterodonta</taxon>
        <taxon>Imparidentia</taxon>
        <taxon>Neoheterodontei</taxon>
        <taxon>Myida</taxon>
        <taxon>Dreissenoidea</taxon>
        <taxon>Dreissenidae</taxon>
        <taxon>Dreissena</taxon>
    </lineage>
</organism>
<evidence type="ECO:0000313" key="1">
    <source>
        <dbReference type="EMBL" id="KAH3713363.1"/>
    </source>
</evidence>
<gene>
    <name evidence="1" type="ORF">DPMN_073153</name>
</gene>
<evidence type="ECO:0000313" key="2">
    <source>
        <dbReference type="Proteomes" id="UP000828390"/>
    </source>
</evidence>
<keyword evidence="2" id="KW-1185">Reference proteome</keyword>
<accession>A0A9D4BYK2</accession>
<dbReference type="EMBL" id="JAIWYP010000014">
    <property type="protein sequence ID" value="KAH3713363.1"/>
    <property type="molecule type" value="Genomic_DNA"/>
</dbReference>
<sequence length="60" mass="6726">MQGREYQTLADRGLMGSNYDRIADPDVHLNEYENLKFVTETSFQSNVPQIQGATSSTEDG</sequence>
<name>A0A9D4BYK2_DREPO</name>
<dbReference type="AlphaFoldDB" id="A0A9D4BYK2"/>
<dbReference type="Proteomes" id="UP000828390">
    <property type="component" value="Unassembled WGS sequence"/>
</dbReference>
<proteinExistence type="predicted"/>
<reference evidence="1" key="1">
    <citation type="journal article" date="2019" name="bioRxiv">
        <title>The Genome of the Zebra Mussel, Dreissena polymorpha: A Resource for Invasive Species Research.</title>
        <authorList>
            <person name="McCartney M.A."/>
            <person name="Auch B."/>
            <person name="Kono T."/>
            <person name="Mallez S."/>
            <person name="Zhang Y."/>
            <person name="Obille A."/>
            <person name="Becker A."/>
            <person name="Abrahante J.E."/>
            <person name="Garbe J."/>
            <person name="Badalamenti J.P."/>
            <person name="Herman A."/>
            <person name="Mangelson H."/>
            <person name="Liachko I."/>
            <person name="Sullivan S."/>
            <person name="Sone E.D."/>
            <person name="Koren S."/>
            <person name="Silverstein K.A.T."/>
            <person name="Beckman K.B."/>
            <person name="Gohl D.M."/>
        </authorList>
    </citation>
    <scope>NUCLEOTIDE SEQUENCE</scope>
    <source>
        <strain evidence="1">Duluth1</strain>
        <tissue evidence="1">Whole animal</tissue>
    </source>
</reference>
<reference evidence="1" key="2">
    <citation type="submission" date="2020-11" db="EMBL/GenBank/DDBJ databases">
        <authorList>
            <person name="McCartney M.A."/>
            <person name="Auch B."/>
            <person name="Kono T."/>
            <person name="Mallez S."/>
            <person name="Becker A."/>
            <person name="Gohl D.M."/>
            <person name="Silverstein K.A.T."/>
            <person name="Koren S."/>
            <person name="Bechman K.B."/>
            <person name="Herman A."/>
            <person name="Abrahante J.E."/>
            <person name="Garbe J."/>
        </authorList>
    </citation>
    <scope>NUCLEOTIDE SEQUENCE</scope>
    <source>
        <strain evidence="1">Duluth1</strain>
        <tissue evidence="1">Whole animal</tissue>
    </source>
</reference>
<protein>
    <submittedName>
        <fullName evidence="1">Uncharacterized protein</fullName>
    </submittedName>
</protein>